<dbReference type="Proteomes" id="UP000192920">
    <property type="component" value="Unassembled WGS sequence"/>
</dbReference>
<gene>
    <name evidence="5" type="ORF">SAMN02745746_00175</name>
</gene>
<organism evidence="5 6">
    <name type="scientific">Pseudogulbenkiania subflava DSM 22618</name>
    <dbReference type="NCBI Taxonomy" id="1123014"/>
    <lineage>
        <taxon>Bacteria</taxon>
        <taxon>Pseudomonadati</taxon>
        <taxon>Pseudomonadota</taxon>
        <taxon>Betaproteobacteria</taxon>
        <taxon>Neisseriales</taxon>
        <taxon>Chromobacteriaceae</taxon>
        <taxon>Pseudogulbenkiania</taxon>
    </lineage>
</organism>
<dbReference type="InterPro" id="IPR003313">
    <property type="entry name" value="AraC-bd"/>
</dbReference>
<dbReference type="InterPro" id="IPR050204">
    <property type="entry name" value="AraC_XylS_family_regulators"/>
</dbReference>
<dbReference type="InterPro" id="IPR014710">
    <property type="entry name" value="RmlC-like_jellyroll"/>
</dbReference>
<dbReference type="EMBL" id="FXAG01000001">
    <property type="protein sequence ID" value="SME93457.1"/>
    <property type="molecule type" value="Genomic_DNA"/>
</dbReference>
<accession>A0A1Y6BAP3</accession>
<dbReference type="GO" id="GO:0003700">
    <property type="term" value="F:DNA-binding transcription factor activity"/>
    <property type="evidence" value="ECO:0007669"/>
    <property type="project" value="InterPro"/>
</dbReference>
<dbReference type="RefSeq" id="WP_085274566.1">
    <property type="nucleotide sequence ID" value="NZ_FXAG01000001.1"/>
</dbReference>
<proteinExistence type="predicted"/>
<reference evidence="6" key="1">
    <citation type="submission" date="2017-04" db="EMBL/GenBank/DDBJ databases">
        <authorList>
            <person name="Varghese N."/>
            <person name="Submissions S."/>
        </authorList>
    </citation>
    <scope>NUCLEOTIDE SEQUENCE [LARGE SCALE GENOMIC DNA]</scope>
    <source>
        <strain evidence="6">DSM 22618</strain>
    </source>
</reference>
<keyword evidence="1" id="KW-0805">Transcription regulation</keyword>
<dbReference type="Pfam" id="PF12833">
    <property type="entry name" value="HTH_18"/>
    <property type="match status" value="1"/>
</dbReference>
<dbReference type="SUPFAM" id="SSF51215">
    <property type="entry name" value="Regulatory protein AraC"/>
    <property type="match status" value="1"/>
</dbReference>
<feature type="domain" description="HTH araC/xylS-type" evidence="4">
    <location>
        <begin position="175"/>
        <end position="272"/>
    </location>
</feature>
<dbReference type="PANTHER" id="PTHR46796:SF2">
    <property type="entry name" value="TRANSCRIPTIONAL REGULATORY PROTEIN"/>
    <property type="match status" value="1"/>
</dbReference>
<dbReference type="Pfam" id="PF02311">
    <property type="entry name" value="AraC_binding"/>
    <property type="match status" value="1"/>
</dbReference>
<keyword evidence="2 5" id="KW-0238">DNA-binding</keyword>
<dbReference type="InterPro" id="IPR018060">
    <property type="entry name" value="HTH_AraC"/>
</dbReference>
<dbReference type="PROSITE" id="PS01124">
    <property type="entry name" value="HTH_ARAC_FAMILY_2"/>
    <property type="match status" value="1"/>
</dbReference>
<evidence type="ECO:0000259" key="4">
    <source>
        <dbReference type="PROSITE" id="PS01124"/>
    </source>
</evidence>
<protein>
    <submittedName>
        <fullName evidence="5">AraC-type DNA-binding protein</fullName>
    </submittedName>
</protein>
<evidence type="ECO:0000256" key="2">
    <source>
        <dbReference type="ARBA" id="ARBA00023125"/>
    </source>
</evidence>
<dbReference type="Gene3D" id="1.10.10.60">
    <property type="entry name" value="Homeodomain-like"/>
    <property type="match status" value="2"/>
</dbReference>
<keyword evidence="3" id="KW-0804">Transcription</keyword>
<keyword evidence="6" id="KW-1185">Reference proteome</keyword>
<evidence type="ECO:0000313" key="5">
    <source>
        <dbReference type="EMBL" id="SME93457.1"/>
    </source>
</evidence>
<dbReference type="Gene3D" id="2.60.120.10">
    <property type="entry name" value="Jelly Rolls"/>
    <property type="match status" value="1"/>
</dbReference>
<sequence>MSHSAAEYARFFRADDIAPLECLDARYVEHVFAPHFHEEYVVNTLIQGSQRYHYHGSAHQAGRGQLIVINPGEVHTGEAGEENGWAYRGFYPSAAFMRRLAQEISGRADAVPYFRATVLHDADLAERLNQLHLLLSASQDRLQRESALYTVFSTVLRRHMSVASQPLASHPVAVERVRALLADRLADNLSLQQLADAVELSPYHLNRLFRQHLGLPPVAWRNQLRVARARTLLGRGWRPSDAAAELGFADQAHLTRAFRHALGVTPAAYQRAVGARSFKTGDDA</sequence>
<dbReference type="SMART" id="SM00342">
    <property type="entry name" value="HTH_ARAC"/>
    <property type="match status" value="1"/>
</dbReference>
<dbReference type="InterPro" id="IPR009057">
    <property type="entry name" value="Homeodomain-like_sf"/>
</dbReference>
<evidence type="ECO:0000256" key="1">
    <source>
        <dbReference type="ARBA" id="ARBA00023015"/>
    </source>
</evidence>
<dbReference type="AlphaFoldDB" id="A0A1Y6BAP3"/>
<dbReference type="STRING" id="1123014.SAMN02745746_00175"/>
<evidence type="ECO:0000256" key="3">
    <source>
        <dbReference type="ARBA" id="ARBA00023163"/>
    </source>
</evidence>
<dbReference type="InterPro" id="IPR037923">
    <property type="entry name" value="HTH-like"/>
</dbReference>
<evidence type="ECO:0000313" key="6">
    <source>
        <dbReference type="Proteomes" id="UP000192920"/>
    </source>
</evidence>
<dbReference type="PANTHER" id="PTHR46796">
    <property type="entry name" value="HTH-TYPE TRANSCRIPTIONAL ACTIVATOR RHAS-RELATED"/>
    <property type="match status" value="1"/>
</dbReference>
<dbReference type="SUPFAM" id="SSF46689">
    <property type="entry name" value="Homeodomain-like"/>
    <property type="match status" value="2"/>
</dbReference>
<name>A0A1Y6BAP3_9NEIS</name>
<dbReference type="GO" id="GO:0043565">
    <property type="term" value="F:sequence-specific DNA binding"/>
    <property type="evidence" value="ECO:0007669"/>
    <property type="project" value="InterPro"/>
</dbReference>